<evidence type="ECO:0000256" key="1">
    <source>
        <dbReference type="ARBA" id="ARBA00022430"/>
    </source>
</evidence>
<evidence type="ECO:0000256" key="7">
    <source>
        <dbReference type="RuleBase" id="RU003523"/>
    </source>
</evidence>
<dbReference type="PROSITE" id="PS00815">
    <property type="entry name" value="AIPM_HOMOCIT_SYNTH_1"/>
    <property type="match status" value="1"/>
</dbReference>
<evidence type="ECO:0000313" key="9">
    <source>
        <dbReference type="EMBL" id="RBP49386.1"/>
    </source>
</evidence>
<dbReference type="SMART" id="SM00917">
    <property type="entry name" value="LeuA_dimer"/>
    <property type="match status" value="1"/>
</dbReference>
<keyword evidence="2" id="KW-0028">Amino-acid biosynthesis</keyword>
<keyword evidence="1" id="KW-0432">Leucine biosynthesis</keyword>
<dbReference type="PANTHER" id="PTHR10277">
    <property type="entry name" value="HOMOCITRATE SYNTHASE-RELATED"/>
    <property type="match status" value="1"/>
</dbReference>
<feature type="domain" description="Pyruvate carboxyltransferase" evidence="8">
    <location>
        <begin position="7"/>
        <end position="268"/>
    </location>
</feature>
<dbReference type="Gene3D" id="3.20.20.70">
    <property type="entry name" value="Aldolase class I"/>
    <property type="match status" value="1"/>
</dbReference>
<dbReference type="InterPro" id="IPR000891">
    <property type="entry name" value="PYR_CT"/>
</dbReference>
<keyword evidence="4" id="KW-0464">Manganese</keyword>
<dbReference type="GO" id="GO:0003852">
    <property type="term" value="F:2-isopropylmalate synthase activity"/>
    <property type="evidence" value="ECO:0007669"/>
    <property type="project" value="InterPro"/>
</dbReference>
<dbReference type="Gene3D" id="3.30.160.340">
    <property type="match status" value="1"/>
</dbReference>
<evidence type="ECO:0000256" key="4">
    <source>
        <dbReference type="ARBA" id="ARBA00023211"/>
    </source>
</evidence>
<dbReference type="UniPathway" id="UPA00048">
    <property type="reaction ID" value="UER00070"/>
</dbReference>
<dbReference type="RefSeq" id="WP_211317011.1">
    <property type="nucleotide sequence ID" value="NZ_QNRT01000004.1"/>
</dbReference>
<dbReference type="Pfam" id="PF08502">
    <property type="entry name" value="LeuA_dimer"/>
    <property type="match status" value="1"/>
</dbReference>
<dbReference type="GO" id="GO:0009098">
    <property type="term" value="P:L-leucine biosynthetic process"/>
    <property type="evidence" value="ECO:0007669"/>
    <property type="project" value="UniProtKB-UniPathway"/>
</dbReference>
<dbReference type="AlphaFoldDB" id="A0A395JHK2"/>
<evidence type="ECO:0000313" key="10">
    <source>
        <dbReference type="Proteomes" id="UP000253083"/>
    </source>
</evidence>
<reference evidence="9 10" key="1">
    <citation type="submission" date="2018-06" db="EMBL/GenBank/DDBJ databases">
        <title>Genomic Encyclopedia of Type Strains, Phase IV (KMG-IV): sequencing the most valuable type-strain genomes for metagenomic binning, comparative biology and taxonomic classification.</title>
        <authorList>
            <person name="Goeker M."/>
        </authorList>
    </citation>
    <scope>NUCLEOTIDE SEQUENCE [LARGE SCALE GENOMIC DNA]</scope>
    <source>
        <strain evidence="9 10">DSM 24032</strain>
    </source>
</reference>
<comment type="similarity">
    <text evidence="7">Belongs to the alpha-IPM synthase/homocitrate synthase family.</text>
</comment>
<proteinExistence type="inferred from homology"/>
<dbReference type="PROSITE" id="PS00816">
    <property type="entry name" value="AIPM_HOMOCIT_SYNTH_2"/>
    <property type="match status" value="1"/>
</dbReference>
<dbReference type="InterPro" id="IPR013709">
    <property type="entry name" value="2-isopropylmalate_synth_dimer"/>
</dbReference>
<evidence type="ECO:0000256" key="6">
    <source>
        <dbReference type="ARBA" id="ARBA00037629"/>
    </source>
</evidence>
<dbReference type="Pfam" id="PF22617">
    <property type="entry name" value="HCS_D2"/>
    <property type="match status" value="1"/>
</dbReference>
<keyword evidence="10" id="KW-1185">Reference proteome</keyword>
<organism evidence="9 10">
    <name type="scientific">Arenicella xantha</name>
    <dbReference type="NCBI Taxonomy" id="644221"/>
    <lineage>
        <taxon>Bacteria</taxon>
        <taxon>Pseudomonadati</taxon>
        <taxon>Pseudomonadota</taxon>
        <taxon>Gammaproteobacteria</taxon>
        <taxon>Arenicellales</taxon>
        <taxon>Arenicellaceae</taxon>
        <taxon>Arenicella</taxon>
    </lineage>
</organism>
<dbReference type="InParanoid" id="A0A395JHK2"/>
<dbReference type="InterPro" id="IPR050073">
    <property type="entry name" value="2-IPM_HCS-like"/>
</dbReference>
<dbReference type="Pfam" id="PF00682">
    <property type="entry name" value="HMGL-like"/>
    <property type="match status" value="1"/>
</dbReference>
<dbReference type="InterPro" id="IPR013785">
    <property type="entry name" value="Aldolase_TIM"/>
</dbReference>
<gene>
    <name evidence="9" type="ORF">DFR28_104317</name>
</gene>
<keyword evidence="3 7" id="KW-0808">Transferase</keyword>
<comment type="caution">
    <text evidence="9">The sequence shown here is derived from an EMBL/GenBank/DDBJ whole genome shotgun (WGS) entry which is preliminary data.</text>
</comment>
<dbReference type="PANTHER" id="PTHR10277:SF57">
    <property type="entry name" value="(R)-CITRAMALATE SYNTHASE CIMA"/>
    <property type="match status" value="1"/>
</dbReference>
<dbReference type="FunCoup" id="A0A395JHK2">
    <property type="interactions" value="535"/>
</dbReference>
<dbReference type="PROSITE" id="PS50991">
    <property type="entry name" value="PYR_CT"/>
    <property type="match status" value="1"/>
</dbReference>
<protein>
    <submittedName>
        <fullName evidence="9">D-citramalate synthase</fullName>
    </submittedName>
</protein>
<accession>A0A395JHK2</accession>
<dbReference type="SUPFAM" id="SSF110921">
    <property type="entry name" value="2-isopropylmalate synthase LeuA, allosteric (dimerisation) domain"/>
    <property type="match status" value="1"/>
</dbReference>
<dbReference type="Proteomes" id="UP000253083">
    <property type="component" value="Unassembled WGS sequence"/>
</dbReference>
<evidence type="ECO:0000256" key="5">
    <source>
        <dbReference type="ARBA" id="ARBA00023304"/>
    </source>
</evidence>
<evidence type="ECO:0000259" key="8">
    <source>
        <dbReference type="PROSITE" id="PS50991"/>
    </source>
</evidence>
<comment type="function">
    <text evidence="6">Catalyzes the condensation of the acetyl group of acetyl-CoA with 3-methyl-2-oxobutanoate (2-ketoisovalerate) to form 3-carboxy-3-hydroxy-4-methylpentanoate (2-isopropylmalate).</text>
</comment>
<name>A0A395JHK2_9GAMM</name>
<keyword evidence="5" id="KW-0100">Branched-chain amino acid biosynthesis</keyword>
<dbReference type="InterPro" id="IPR002034">
    <property type="entry name" value="AIPM/Hcit_synth_CS"/>
</dbReference>
<evidence type="ECO:0000256" key="2">
    <source>
        <dbReference type="ARBA" id="ARBA00022605"/>
    </source>
</evidence>
<dbReference type="EMBL" id="QNRT01000004">
    <property type="protein sequence ID" value="RBP49386.1"/>
    <property type="molecule type" value="Genomic_DNA"/>
</dbReference>
<evidence type="ECO:0000256" key="3">
    <source>
        <dbReference type="ARBA" id="ARBA00022679"/>
    </source>
</evidence>
<dbReference type="Gene3D" id="3.30.160.740">
    <property type="match status" value="1"/>
</dbReference>
<dbReference type="InterPro" id="IPR054691">
    <property type="entry name" value="LeuA/HCS_post-cat"/>
</dbReference>
<dbReference type="SUPFAM" id="SSF51569">
    <property type="entry name" value="Aldolase"/>
    <property type="match status" value="1"/>
</dbReference>
<dbReference type="InterPro" id="IPR036230">
    <property type="entry name" value="LeuA_allosteric_dom_sf"/>
</dbReference>
<sequence length="512" mass="55725">MPNKPQITLMDTTLRDGEQTQGVSFAPSEKVSLAQALLGRLKVDRIEVASAGVSAGEQEAVRKINAWAKDKGYLERVEVLGFVDHNRSIDWIVGAGGKVINLLTKGSENHCRKQLRQTPEQHIENIHKTIDYAEQQGVNVNVYLEDWSNGYRDAPEYVYHLVESLKDRKIGHFMLPDTLGVMSPDEVTAAIGDMVTRFPALSFDFHPHNDYGLATANVMAAVDAGIHSIHCTVNCLGERAGNASLAEVAVVLRDKMGIDLNIAEEHIVDISQMVESFSGKFVACNAPILGSDVFTQTAGIHADGDKKANLYVTHLTPERFARKRTYALGKLAGKASLEQNLDEMGISLSDEDQKKVLAKVIQLGDSKQIITPEDLPFIIADVLGSNDAARVMLIDCATFSPLSGKSSVELTVSVDGKTLSEKGEGNGAYDAFARALDEILIDYPELTRPKLIDYQVHIPKGGKTNALTEASITWELATGRKMTTRGVHSNQVVAAMYATLKAINSNAGELVQ</sequence>